<evidence type="ECO:0000256" key="3">
    <source>
        <dbReference type="ARBA" id="ARBA00004866"/>
    </source>
</evidence>
<dbReference type="PROSITE" id="PS51296">
    <property type="entry name" value="RIESKE"/>
    <property type="match status" value="1"/>
</dbReference>
<dbReference type="PANTHER" id="PTHR43756">
    <property type="entry name" value="CHOLINE MONOOXYGENASE, CHLOROPLASTIC"/>
    <property type="match status" value="1"/>
</dbReference>
<dbReference type="Pfam" id="PF00848">
    <property type="entry name" value="Ring_hydroxyl_A"/>
    <property type="match status" value="1"/>
</dbReference>
<comment type="function">
    <text evidence="2">Catalyzes the first step of the osmoprotectant glycine betaine synthesis.</text>
</comment>
<feature type="domain" description="Rieske" evidence="13">
    <location>
        <begin position="51"/>
        <end position="158"/>
    </location>
</feature>
<dbReference type="PANTHER" id="PTHR43756:SF5">
    <property type="entry name" value="CHOLINE MONOOXYGENASE, CHLOROPLASTIC"/>
    <property type="match status" value="1"/>
</dbReference>
<dbReference type="SUPFAM" id="SSF55961">
    <property type="entry name" value="Bet v1-like"/>
    <property type="match status" value="1"/>
</dbReference>
<dbReference type="Gene3D" id="2.102.10.10">
    <property type="entry name" value="Rieske [2Fe-2S] iron-sulphur domain"/>
    <property type="match status" value="1"/>
</dbReference>
<dbReference type="OrthoDB" id="426882at2759"/>
<dbReference type="SUPFAM" id="SSF50022">
    <property type="entry name" value="ISP domain"/>
    <property type="match status" value="1"/>
</dbReference>
<dbReference type="Pfam" id="PF00355">
    <property type="entry name" value="Rieske"/>
    <property type="match status" value="1"/>
</dbReference>
<keyword evidence="9" id="KW-0560">Oxidoreductase</keyword>
<evidence type="ECO:0000256" key="2">
    <source>
        <dbReference type="ARBA" id="ARBA00002149"/>
    </source>
</evidence>
<name>A0A9P4IT20_9PEZI</name>
<dbReference type="InterPro" id="IPR001663">
    <property type="entry name" value="Rng_hydr_dOase-A"/>
</dbReference>
<evidence type="ECO:0000256" key="1">
    <source>
        <dbReference type="ARBA" id="ARBA00001962"/>
    </source>
</evidence>
<evidence type="ECO:0000256" key="11">
    <source>
        <dbReference type="ARBA" id="ARBA00023014"/>
    </source>
</evidence>
<comment type="catalytic activity">
    <reaction evidence="12">
        <text>choline + 2 reduced [2Fe-2S]-[ferredoxin] + O2 + 2 H(+) = betaine aldehyde hydrate + 2 oxidized [2Fe-2S]-[ferredoxin] + H2O</text>
        <dbReference type="Rhea" id="RHEA:17769"/>
        <dbReference type="Rhea" id="RHEA-COMP:10000"/>
        <dbReference type="Rhea" id="RHEA-COMP:10001"/>
        <dbReference type="ChEBI" id="CHEBI:15354"/>
        <dbReference type="ChEBI" id="CHEBI:15377"/>
        <dbReference type="ChEBI" id="CHEBI:15378"/>
        <dbReference type="ChEBI" id="CHEBI:15379"/>
        <dbReference type="ChEBI" id="CHEBI:15870"/>
        <dbReference type="ChEBI" id="CHEBI:33737"/>
        <dbReference type="ChEBI" id="CHEBI:33738"/>
        <dbReference type="EC" id="1.14.15.7"/>
    </reaction>
</comment>
<dbReference type="GO" id="GO:0005506">
    <property type="term" value="F:iron ion binding"/>
    <property type="evidence" value="ECO:0007669"/>
    <property type="project" value="InterPro"/>
</dbReference>
<accession>A0A9P4IT20</accession>
<evidence type="ECO:0000256" key="6">
    <source>
        <dbReference type="ARBA" id="ARBA00014931"/>
    </source>
</evidence>
<evidence type="ECO:0000256" key="8">
    <source>
        <dbReference type="ARBA" id="ARBA00022723"/>
    </source>
</evidence>
<keyword evidence="8" id="KW-0479">Metal-binding</keyword>
<evidence type="ECO:0000256" key="4">
    <source>
        <dbReference type="ARBA" id="ARBA00010848"/>
    </source>
</evidence>
<dbReference type="AlphaFoldDB" id="A0A9P4IT20"/>
<protein>
    <recommendedName>
        <fullName evidence="6">Choline monooxygenase, chloroplastic</fullName>
        <ecNumber evidence="5">1.14.15.7</ecNumber>
    </recommendedName>
</protein>
<dbReference type="Proteomes" id="UP000799439">
    <property type="component" value="Unassembled WGS sequence"/>
</dbReference>
<comment type="similarity">
    <text evidence="4">Belongs to the choline monooxygenase family.</text>
</comment>
<organism evidence="14 15">
    <name type="scientific">Myriangium duriaei CBS 260.36</name>
    <dbReference type="NCBI Taxonomy" id="1168546"/>
    <lineage>
        <taxon>Eukaryota</taxon>
        <taxon>Fungi</taxon>
        <taxon>Dikarya</taxon>
        <taxon>Ascomycota</taxon>
        <taxon>Pezizomycotina</taxon>
        <taxon>Dothideomycetes</taxon>
        <taxon>Dothideomycetidae</taxon>
        <taxon>Myriangiales</taxon>
        <taxon>Myriangiaceae</taxon>
        <taxon>Myriangium</taxon>
    </lineage>
</organism>
<dbReference type="GO" id="GO:0019133">
    <property type="term" value="F:choline monooxygenase activity"/>
    <property type="evidence" value="ECO:0007669"/>
    <property type="project" value="UniProtKB-EC"/>
</dbReference>
<sequence length="416" mass="48182">MWKLHQLVTSPLGLGSRPSLEKPRGLPASWYRSPELYSLERRAIFSKRWMLLTHTLRFQRAGDYHSFNIAGFAFFLVRDRDGQINAFHNVCRHRAYPILEKSSGSTSILSCKYHGWSYDLKGNLAKAPRFETDKSFDKSQQNLLPINVHTDKHGFIWVNLEAGKPSRSWKDDYGEVDELDGLTSFDFSSEYNFDHVWDMDVDANWKCLIENYNECYHCATSHPLIAGVSDLNKYKVEPHGSWMEHHIVNKDGGEDAQFRRSILFFFPGTSVTVTDHFFYIQRMYPIRATKSIIDYEVFRHKDASDDQFQKINAFYRQVLEEDKHLCNASQLNLDAGIFVNGSLHPERERGPLHCQNLIKQELMEHRTREEAQGGREIWPATPKVVGDMDTVKLTEEESFCSRLKVSVCTASRGLAW</sequence>
<dbReference type="PRINTS" id="PR00090">
    <property type="entry name" value="RNGDIOXGNASE"/>
</dbReference>
<comment type="pathway">
    <text evidence="3">Amine and polyamine biosynthesis; betaine biosynthesis via choline pathway; betaine aldehyde from choline (monooxygenase route): step 1/1.</text>
</comment>
<evidence type="ECO:0000256" key="9">
    <source>
        <dbReference type="ARBA" id="ARBA00023002"/>
    </source>
</evidence>
<gene>
    <name evidence="14" type="ORF">K461DRAFT_316544</name>
</gene>
<evidence type="ECO:0000256" key="5">
    <source>
        <dbReference type="ARBA" id="ARBA00012763"/>
    </source>
</evidence>
<dbReference type="EMBL" id="ML996094">
    <property type="protein sequence ID" value="KAF2148164.1"/>
    <property type="molecule type" value="Genomic_DNA"/>
</dbReference>
<keyword evidence="10" id="KW-0408">Iron</keyword>
<proteinExistence type="inferred from homology"/>
<dbReference type="CDD" id="cd03469">
    <property type="entry name" value="Rieske_RO_Alpha_N"/>
    <property type="match status" value="1"/>
</dbReference>
<evidence type="ECO:0000256" key="10">
    <source>
        <dbReference type="ARBA" id="ARBA00023004"/>
    </source>
</evidence>
<dbReference type="Gene3D" id="3.90.380.10">
    <property type="entry name" value="Naphthalene 1,2-dioxygenase Alpha Subunit, Chain A, domain 1"/>
    <property type="match status" value="2"/>
</dbReference>
<evidence type="ECO:0000313" key="14">
    <source>
        <dbReference type="EMBL" id="KAF2148164.1"/>
    </source>
</evidence>
<keyword evidence="15" id="KW-1185">Reference proteome</keyword>
<reference evidence="14" key="1">
    <citation type="journal article" date="2020" name="Stud. Mycol.">
        <title>101 Dothideomycetes genomes: a test case for predicting lifestyles and emergence of pathogens.</title>
        <authorList>
            <person name="Haridas S."/>
            <person name="Albert R."/>
            <person name="Binder M."/>
            <person name="Bloem J."/>
            <person name="Labutti K."/>
            <person name="Salamov A."/>
            <person name="Andreopoulos B."/>
            <person name="Baker S."/>
            <person name="Barry K."/>
            <person name="Bills G."/>
            <person name="Bluhm B."/>
            <person name="Cannon C."/>
            <person name="Castanera R."/>
            <person name="Culley D."/>
            <person name="Daum C."/>
            <person name="Ezra D."/>
            <person name="Gonzalez J."/>
            <person name="Henrissat B."/>
            <person name="Kuo A."/>
            <person name="Liang C."/>
            <person name="Lipzen A."/>
            <person name="Lutzoni F."/>
            <person name="Magnuson J."/>
            <person name="Mondo S."/>
            <person name="Nolan M."/>
            <person name="Ohm R."/>
            <person name="Pangilinan J."/>
            <person name="Park H.-J."/>
            <person name="Ramirez L."/>
            <person name="Alfaro M."/>
            <person name="Sun H."/>
            <person name="Tritt A."/>
            <person name="Yoshinaga Y."/>
            <person name="Zwiers L.-H."/>
            <person name="Turgeon B."/>
            <person name="Goodwin S."/>
            <person name="Spatafora J."/>
            <person name="Crous P."/>
            <person name="Grigoriev I."/>
        </authorList>
    </citation>
    <scope>NUCLEOTIDE SEQUENCE</scope>
    <source>
        <strain evidence="14">CBS 260.36</strain>
    </source>
</reference>
<evidence type="ECO:0000256" key="12">
    <source>
        <dbReference type="ARBA" id="ARBA00049097"/>
    </source>
</evidence>
<dbReference type="InterPro" id="IPR017941">
    <property type="entry name" value="Rieske_2Fe-2S"/>
</dbReference>
<comment type="cofactor">
    <cofactor evidence="1">
        <name>Fe cation</name>
        <dbReference type="ChEBI" id="CHEBI:24875"/>
    </cofactor>
</comment>
<evidence type="ECO:0000313" key="15">
    <source>
        <dbReference type="Proteomes" id="UP000799439"/>
    </source>
</evidence>
<dbReference type="InterPro" id="IPR036922">
    <property type="entry name" value="Rieske_2Fe-2S_sf"/>
</dbReference>
<dbReference type="InterPro" id="IPR015879">
    <property type="entry name" value="Ring_hydroxy_dOase_asu_C_dom"/>
</dbReference>
<dbReference type="GO" id="GO:0051537">
    <property type="term" value="F:2 iron, 2 sulfur cluster binding"/>
    <property type="evidence" value="ECO:0007669"/>
    <property type="project" value="UniProtKB-KW"/>
</dbReference>
<evidence type="ECO:0000259" key="13">
    <source>
        <dbReference type="PROSITE" id="PS51296"/>
    </source>
</evidence>
<comment type="caution">
    <text evidence="14">The sequence shown here is derived from an EMBL/GenBank/DDBJ whole genome shotgun (WGS) entry which is preliminary data.</text>
</comment>
<dbReference type="EC" id="1.14.15.7" evidence="5"/>
<dbReference type="CDD" id="cd00680">
    <property type="entry name" value="RHO_alpha_C"/>
    <property type="match status" value="1"/>
</dbReference>
<keyword evidence="7" id="KW-0001">2Fe-2S</keyword>
<keyword evidence="11" id="KW-0411">Iron-sulfur</keyword>
<evidence type="ECO:0000256" key="7">
    <source>
        <dbReference type="ARBA" id="ARBA00022714"/>
    </source>
</evidence>